<dbReference type="STRING" id="1353009.A0A1Y2J5L2"/>
<feature type="region of interest" description="Disordered" evidence="1">
    <location>
        <begin position="154"/>
        <end position="179"/>
    </location>
</feature>
<name>A0A1Y2J5L2_TRAC3</name>
<dbReference type="Proteomes" id="UP000193067">
    <property type="component" value="Unassembled WGS sequence"/>
</dbReference>
<proteinExistence type="predicted"/>
<feature type="compositionally biased region" description="Basic and acidic residues" evidence="1">
    <location>
        <begin position="68"/>
        <end position="80"/>
    </location>
</feature>
<protein>
    <submittedName>
        <fullName evidence="2">Uncharacterized protein</fullName>
    </submittedName>
</protein>
<feature type="compositionally biased region" description="Basic and acidic residues" evidence="1">
    <location>
        <begin position="14"/>
        <end position="29"/>
    </location>
</feature>
<accession>A0A1Y2J5L2</accession>
<gene>
    <name evidence="2" type="ORF">PYCCODRAFT_1421484</name>
</gene>
<reference evidence="2 3" key="1">
    <citation type="journal article" date="2015" name="Biotechnol. Biofuels">
        <title>Enhanced degradation of softwood versus hardwood by the white-rot fungus Pycnoporus coccineus.</title>
        <authorList>
            <person name="Couturier M."/>
            <person name="Navarro D."/>
            <person name="Chevret D."/>
            <person name="Henrissat B."/>
            <person name="Piumi F."/>
            <person name="Ruiz-Duenas F.J."/>
            <person name="Martinez A.T."/>
            <person name="Grigoriev I.V."/>
            <person name="Riley R."/>
            <person name="Lipzen A."/>
            <person name="Berrin J.G."/>
            <person name="Master E.R."/>
            <person name="Rosso M.N."/>
        </authorList>
    </citation>
    <scope>NUCLEOTIDE SEQUENCE [LARGE SCALE GENOMIC DNA]</scope>
    <source>
        <strain evidence="2 3">BRFM310</strain>
    </source>
</reference>
<feature type="compositionally biased region" description="Low complexity" evidence="1">
    <location>
        <begin position="43"/>
        <end position="65"/>
    </location>
</feature>
<sequence>MSKKDKHHKSKDKKKAEKEARMPPRKLDASELTASRPDAQARASSGSADVPVPVPASDPEASVASTKHAREDDSDHEARASKSRRKKIAKVLAGMEAANMAQQSAKIHGLDNYHHQSRLLPRVISPFMNPFEVIEFGLSYNLDDAPCIDHIYSDSESDSEVNTDSEENPEAQERAQRNTARARTRELIFQYNGILDVIPDLKRDAKYFDQDELITLTDFVRARMNAARSDDSGRIRDLVITYMSCCVRGGDNREQV</sequence>
<evidence type="ECO:0000256" key="1">
    <source>
        <dbReference type="SAM" id="MobiDB-lite"/>
    </source>
</evidence>
<feature type="region of interest" description="Disordered" evidence="1">
    <location>
        <begin position="1"/>
        <end position="87"/>
    </location>
</feature>
<feature type="compositionally biased region" description="Basic residues" evidence="1">
    <location>
        <begin position="1"/>
        <end position="13"/>
    </location>
</feature>
<feature type="compositionally biased region" description="Acidic residues" evidence="1">
    <location>
        <begin position="155"/>
        <end position="170"/>
    </location>
</feature>
<organism evidence="2 3">
    <name type="scientific">Trametes coccinea (strain BRFM310)</name>
    <name type="common">Pycnoporus coccineus</name>
    <dbReference type="NCBI Taxonomy" id="1353009"/>
    <lineage>
        <taxon>Eukaryota</taxon>
        <taxon>Fungi</taxon>
        <taxon>Dikarya</taxon>
        <taxon>Basidiomycota</taxon>
        <taxon>Agaricomycotina</taxon>
        <taxon>Agaricomycetes</taxon>
        <taxon>Polyporales</taxon>
        <taxon>Polyporaceae</taxon>
        <taxon>Trametes</taxon>
    </lineage>
</organism>
<keyword evidence="3" id="KW-1185">Reference proteome</keyword>
<dbReference type="EMBL" id="KZ084086">
    <property type="protein sequence ID" value="OSD08627.1"/>
    <property type="molecule type" value="Genomic_DNA"/>
</dbReference>
<dbReference type="AlphaFoldDB" id="A0A1Y2J5L2"/>
<evidence type="ECO:0000313" key="2">
    <source>
        <dbReference type="EMBL" id="OSD08627.1"/>
    </source>
</evidence>
<evidence type="ECO:0000313" key="3">
    <source>
        <dbReference type="Proteomes" id="UP000193067"/>
    </source>
</evidence>